<dbReference type="PANTHER" id="PTHR38847">
    <property type="match status" value="1"/>
</dbReference>
<proteinExistence type="predicted"/>
<dbReference type="OrthoDB" id="152248at2759"/>
<reference evidence="2 3" key="1">
    <citation type="journal article" date="2018" name="Cell">
        <title>The Chara Genome: Secondary Complexity and Implications for Plant Terrestrialization.</title>
        <authorList>
            <person name="Nishiyama T."/>
            <person name="Sakayama H."/>
            <person name="Vries J.D."/>
            <person name="Buschmann H."/>
            <person name="Saint-Marcoux D."/>
            <person name="Ullrich K.K."/>
            <person name="Haas F.B."/>
            <person name="Vanderstraeten L."/>
            <person name="Becker D."/>
            <person name="Lang D."/>
            <person name="Vosolsobe S."/>
            <person name="Rombauts S."/>
            <person name="Wilhelmsson P.K.I."/>
            <person name="Janitza P."/>
            <person name="Kern R."/>
            <person name="Heyl A."/>
            <person name="Rumpler F."/>
            <person name="Villalobos L.I.A.C."/>
            <person name="Clay J.M."/>
            <person name="Skokan R."/>
            <person name="Toyoda A."/>
            <person name="Suzuki Y."/>
            <person name="Kagoshima H."/>
            <person name="Schijlen E."/>
            <person name="Tajeshwar N."/>
            <person name="Catarino B."/>
            <person name="Hetherington A.J."/>
            <person name="Saltykova A."/>
            <person name="Bonnot C."/>
            <person name="Breuninger H."/>
            <person name="Symeonidi A."/>
            <person name="Radhakrishnan G.V."/>
            <person name="Van Nieuwerburgh F."/>
            <person name="Deforce D."/>
            <person name="Chang C."/>
            <person name="Karol K.G."/>
            <person name="Hedrich R."/>
            <person name="Ulvskov P."/>
            <person name="Glockner G."/>
            <person name="Delwiche C.F."/>
            <person name="Petrasek J."/>
            <person name="Van de Peer Y."/>
            <person name="Friml J."/>
            <person name="Beilby M."/>
            <person name="Dolan L."/>
            <person name="Kohara Y."/>
            <person name="Sugano S."/>
            <person name="Fujiyama A."/>
            <person name="Delaux P.-M."/>
            <person name="Quint M."/>
            <person name="TheiBen G."/>
            <person name="Hagemann M."/>
            <person name="Harholt J."/>
            <person name="Dunand C."/>
            <person name="Zachgo S."/>
            <person name="Langdale J."/>
            <person name="Maumus F."/>
            <person name="Straeten D.V.D."/>
            <person name="Gould S.B."/>
            <person name="Rensing S.A."/>
        </authorList>
    </citation>
    <scope>NUCLEOTIDE SEQUENCE [LARGE SCALE GENOMIC DNA]</scope>
    <source>
        <strain evidence="2 3">S276</strain>
    </source>
</reference>
<feature type="chain" id="PRO_5017375657" description="DUF4360 domain-containing protein" evidence="1">
    <location>
        <begin position="33"/>
        <end position="210"/>
    </location>
</feature>
<gene>
    <name evidence="2" type="ORF">CBR_g52170</name>
</gene>
<dbReference type="InterPro" id="IPR025649">
    <property type="entry name" value="DUF4360"/>
</dbReference>
<comment type="caution">
    <text evidence="2">The sequence shown here is derived from an EMBL/GenBank/DDBJ whole genome shotgun (WGS) entry which is preliminary data.</text>
</comment>
<dbReference type="Gramene" id="GBG91285">
    <property type="protein sequence ID" value="GBG91285"/>
    <property type="gene ID" value="CBR_g52170"/>
</dbReference>
<keyword evidence="1" id="KW-0732">Signal</keyword>
<evidence type="ECO:0000313" key="3">
    <source>
        <dbReference type="Proteomes" id="UP000265515"/>
    </source>
</evidence>
<organism evidence="2 3">
    <name type="scientific">Chara braunii</name>
    <name type="common">Braun's stonewort</name>
    <dbReference type="NCBI Taxonomy" id="69332"/>
    <lineage>
        <taxon>Eukaryota</taxon>
        <taxon>Viridiplantae</taxon>
        <taxon>Streptophyta</taxon>
        <taxon>Charophyceae</taxon>
        <taxon>Charales</taxon>
        <taxon>Characeae</taxon>
        <taxon>Chara</taxon>
    </lineage>
</organism>
<feature type="signal peptide" evidence="1">
    <location>
        <begin position="1"/>
        <end position="32"/>
    </location>
</feature>
<dbReference type="PANTHER" id="PTHR38847:SF1">
    <property type="entry name" value="PSEUDOURIDINE SYNTHASE RSUA_RLUA-LIKE DOMAIN-CONTAINING PROTEIN"/>
    <property type="match status" value="1"/>
</dbReference>
<dbReference type="AlphaFoldDB" id="A0A388M9U1"/>
<protein>
    <recommendedName>
        <fullName evidence="4">DUF4360 domain-containing protein</fullName>
    </recommendedName>
</protein>
<dbReference type="Proteomes" id="UP000265515">
    <property type="component" value="Unassembled WGS sequence"/>
</dbReference>
<dbReference type="Pfam" id="PF14273">
    <property type="entry name" value="DUF4360"/>
    <property type="match status" value="1"/>
</dbReference>
<keyword evidence="3" id="KW-1185">Reference proteome</keyword>
<accession>A0A388M9U1</accession>
<dbReference type="EMBL" id="BFEA01000890">
    <property type="protein sequence ID" value="GBG91285.1"/>
    <property type="molecule type" value="Genomic_DNA"/>
</dbReference>
<name>A0A388M9U1_CHABU</name>
<evidence type="ECO:0008006" key="4">
    <source>
        <dbReference type="Google" id="ProtNLM"/>
    </source>
</evidence>
<sequence>MMRAVCPISETARLLLTLVLLVILQLAGQGSAVSPPPGSVTIDSLTFGGSGCPYDGVDYVLSEDLKAMTMKFTKFIATTHKSAAHRTRRCQISVNLSYPEGFAVGLGSVTFSGYAKLDRGVSGSIKAFYYFSGQAGTARITRKIQGPLDDNLEYRDGFGSALYSTCGSNKQTLSVGLEVTVKPGKKPKGAGGIIRVEALLNAWDLVWEQC</sequence>
<evidence type="ECO:0000256" key="1">
    <source>
        <dbReference type="SAM" id="SignalP"/>
    </source>
</evidence>
<evidence type="ECO:0000313" key="2">
    <source>
        <dbReference type="EMBL" id="GBG91285.1"/>
    </source>
</evidence>